<feature type="chain" id="PRO_5041972530" evidence="2">
    <location>
        <begin position="34"/>
        <end position="656"/>
    </location>
</feature>
<keyword evidence="2" id="KW-0732">Signal</keyword>
<evidence type="ECO:0000313" key="4">
    <source>
        <dbReference type="Proteomes" id="UP000634206"/>
    </source>
</evidence>
<protein>
    <submittedName>
        <fullName evidence="3">Uncharacterized protein</fullName>
    </submittedName>
</protein>
<dbReference type="RefSeq" id="WP_309490949.1">
    <property type="nucleotide sequence ID" value="NZ_JAENIG010000012.1"/>
</dbReference>
<dbReference type="AlphaFoldDB" id="A0AAE2SFC1"/>
<keyword evidence="4" id="KW-1185">Reference proteome</keyword>
<feature type="compositionally biased region" description="Low complexity" evidence="1">
    <location>
        <begin position="40"/>
        <end position="50"/>
    </location>
</feature>
<name>A0AAE2SFC1_9BACT</name>
<comment type="caution">
    <text evidence="3">The sequence shown here is derived from an EMBL/GenBank/DDBJ whole genome shotgun (WGS) entry which is preliminary data.</text>
</comment>
<dbReference type="Proteomes" id="UP000634206">
    <property type="component" value="Unassembled WGS sequence"/>
</dbReference>
<feature type="region of interest" description="Disordered" evidence="1">
    <location>
        <begin position="209"/>
        <end position="231"/>
    </location>
</feature>
<evidence type="ECO:0000256" key="2">
    <source>
        <dbReference type="SAM" id="SignalP"/>
    </source>
</evidence>
<dbReference type="EMBL" id="JAENIG010000012">
    <property type="protein sequence ID" value="MBK1856327.1"/>
    <property type="molecule type" value="Genomic_DNA"/>
</dbReference>
<proteinExistence type="predicted"/>
<organism evidence="3 4">
    <name type="scientific">Oceaniferula flava</name>
    <dbReference type="NCBI Taxonomy" id="2800421"/>
    <lineage>
        <taxon>Bacteria</taxon>
        <taxon>Pseudomonadati</taxon>
        <taxon>Verrucomicrobiota</taxon>
        <taxon>Verrucomicrobiia</taxon>
        <taxon>Verrucomicrobiales</taxon>
        <taxon>Verrucomicrobiaceae</taxon>
        <taxon>Oceaniferula</taxon>
    </lineage>
</organism>
<feature type="region of interest" description="Disordered" evidence="1">
    <location>
        <begin position="40"/>
        <end position="73"/>
    </location>
</feature>
<accession>A0AAE2SFC1</accession>
<gene>
    <name evidence="3" type="ORF">JIN83_15245</name>
</gene>
<sequence length="656" mass="72894">MKNSSLHSHLQRPLSQRLLTLAALPCLALPAVAQVYNPTKGTNTPAATPAAGGGDTTIVRDKKKADSPYGNEVPFIDPTQETISLMGHTFNLGDNRLGGQFESYLADTPNTDAAAQEYRETIDAILKAVSPHTTGVSIRQKLINGFALLPRASSYPGDGRICDSLSNAIYAAMLSKGAISNSKDYIESLEKEKKRIIYNADVLARKQDLTETETSTQGGRQGKGKKTTVEKSAETFELQDMQKRILEIEALKKMHQAKDEVNIVQAKIQYQALLAQLFVQRRFEHVVIGTRFYNLIFRDGDSKMRLKKNSDVAKFFGEGLGVDPTVTGLDSAANEAIRKVQTFVAAFHNHVSHNELHSASRRLTEAFAIGEFLPAVQTVPAGDRRKILEYVRDGHALVKAMDVHDYARAKVLLESLKKQSSDFDSTKAEGAIAAYTRVSDGHVRAAKIALMQGDQEKFQTELKNATQVWPTNPSLVEIDERLDSMLSKGDTAKTLLDDFDRLLSESNYREIFKRQYEFVPVVKDDSERKDAVAQIIKNIHRIDGSIIQAKEFSKIGNDYAAWESLATLREEFPKDPELLRQLEKLSSKVANFTVALTRAKEFETNDLNPQTGSALAWYLEAKGIYPDSKFAQEGIDRLVKRILPEPGDETPITTTE</sequence>
<evidence type="ECO:0000313" key="3">
    <source>
        <dbReference type="EMBL" id="MBK1856327.1"/>
    </source>
</evidence>
<reference evidence="3" key="1">
    <citation type="submission" date="2021-01" db="EMBL/GenBank/DDBJ databases">
        <title>Modified the classification status of verrucomicrobia.</title>
        <authorList>
            <person name="Feng X."/>
        </authorList>
    </citation>
    <scope>NUCLEOTIDE SEQUENCE</scope>
    <source>
        <strain evidence="3">5K15</strain>
    </source>
</reference>
<feature type="signal peptide" evidence="2">
    <location>
        <begin position="1"/>
        <end position="33"/>
    </location>
</feature>
<evidence type="ECO:0000256" key="1">
    <source>
        <dbReference type="SAM" id="MobiDB-lite"/>
    </source>
</evidence>